<feature type="compositionally biased region" description="Low complexity" evidence="1">
    <location>
        <begin position="269"/>
        <end position="280"/>
    </location>
</feature>
<name>A0A183GQU7_HELPZ</name>
<dbReference type="Pfam" id="PF10198">
    <property type="entry name" value="Ada3"/>
    <property type="match status" value="1"/>
</dbReference>
<feature type="compositionally biased region" description="Polar residues" evidence="1">
    <location>
        <begin position="109"/>
        <end position="119"/>
    </location>
</feature>
<dbReference type="WBParaSite" id="HPBE_0002506701-mRNA-1">
    <property type="protein sequence ID" value="HPBE_0002506701-mRNA-1"/>
    <property type="gene ID" value="HPBE_0002506701"/>
</dbReference>
<feature type="region of interest" description="Disordered" evidence="1">
    <location>
        <begin position="57"/>
        <end position="192"/>
    </location>
</feature>
<dbReference type="AlphaFoldDB" id="A0A183GQU7"/>
<evidence type="ECO:0000313" key="3">
    <source>
        <dbReference type="WBParaSite" id="HPBE_0002506701-mRNA-1"/>
    </source>
</evidence>
<keyword evidence="2" id="KW-1185">Reference proteome</keyword>
<feature type="compositionally biased region" description="Basic and acidic residues" evidence="1">
    <location>
        <begin position="163"/>
        <end position="175"/>
    </location>
</feature>
<feature type="compositionally biased region" description="Low complexity" evidence="1">
    <location>
        <begin position="181"/>
        <end position="192"/>
    </location>
</feature>
<feature type="region of interest" description="Disordered" evidence="1">
    <location>
        <begin position="249"/>
        <end position="280"/>
    </location>
</feature>
<protein>
    <submittedName>
        <fullName evidence="3">DUF4378 domain-containing protein</fullName>
    </submittedName>
</protein>
<dbReference type="Proteomes" id="UP000050761">
    <property type="component" value="Unassembled WGS sequence"/>
</dbReference>
<organism evidence="2 3">
    <name type="scientific">Heligmosomoides polygyrus</name>
    <name type="common">Parasitic roundworm</name>
    <dbReference type="NCBI Taxonomy" id="6339"/>
    <lineage>
        <taxon>Eukaryota</taxon>
        <taxon>Metazoa</taxon>
        <taxon>Ecdysozoa</taxon>
        <taxon>Nematoda</taxon>
        <taxon>Chromadorea</taxon>
        <taxon>Rhabditida</taxon>
        <taxon>Rhabditina</taxon>
        <taxon>Rhabditomorpha</taxon>
        <taxon>Strongyloidea</taxon>
        <taxon>Heligmosomidae</taxon>
        <taxon>Heligmosomoides</taxon>
    </lineage>
</organism>
<reference evidence="3" key="1">
    <citation type="submission" date="2019-09" db="UniProtKB">
        <authorList>
            <consortium name="WormBaseParasite"/>
        </authorList>
    </citation>
    <scope>IDENTIFICATION</scope>
</reference>
<proteinExistence type="predicted"/>
<accession>A0A183GQU7</accession>
<feature type="compositionally biased region" description="Basic and acidic residues" evidence="1">
    <location>
        <begin position="75"/>
        <end position="88"/>
    </location>
</feature>
<dbReference type="InterPro" id="IPR019340">
    <property type="entry name" value="Histone_AcTrfase_su3"/>
</dbReference>
<feature type="compositionally biased region" description="Polar residues" evidence="1">
    <location>
        <begin position="145"/>
        <end position="158"/>
    </location>
</feature>
<evidence type="ECO:0000256" key="1">
    <source>
        <dbReference type="SAM" id="MobiDB-lite"/>
    </source>
</evidence>
<sequence length="410" mass="45618">LAQLIFLVRAPHDDQVLVHVQQSARKISGTPNIRSSRGSESKLAPLINDVVCAANREMRRDDNTTPVRRSSIRLHSRDDHEDDRKNSIKSEPSAWYGGDSNGGEHHGSNHINGFNSRSPIISRLHSPKIKREAKEDDDEWDRPGPSNSHPSRSLTNGCCNGELKTRLRRNGEVKPDNGTCAAASGNLSSPSSSAVSSLVEEVEIERHYREIGSRIVKMLVERGLIPSSTEHVYREIATSSELRDVAISHEGKEEDDDSDLVKPDNGTCAAASGNLSSPSSSAVSSLVEEAEIERHYREIGSRIVKMLVERGLIPSSTEHVYREIATSSELRDVAISHEGKEEDDDSDLDEVSEELFRCQMELQELEPRLRGVISHCWSKVQGEFAYWETSRQLDDADKDVSFGRLSLFSE</sequence>
<evidence type="ECO:0000313" key="2">
    <source>
        <dbReference type="Proteomes" id="UP000050761"/>
    </source>
</evidence>